<feature type="compositionally biased region" description="Low complexity" evidence="1">
    <location>
        <begin position="36"/>
        <end position="63"/>
    </location>
</feature>
<protein>
    <submittedName>
        <fullName evidence="2">Uncharacterized protein</fullName>
    </submittedName>
</protein>
<evidence type="ECO:0000313" key="2">
    <source>
        <dbReference type="EMBL" id="KAH0450922.1"/>
    </source>
</evidence>
<evidence type="ECO:0000313" key="3">
    <source>
        <dbReference type="Proteomes" id="UP000775213"/>
    </source>
</evidence>
<proteinExistence type="predicted"/>
<evidence type="ECO:0000256" key="1">
    <source>
        <dbReference type="SAM" id="MobiDB-lite"/>
    </source>
</evidence>
<feature type="compositionally biased region" description="Pro residues" evidence="1">
    <location>
        <begin position="17"/>
        <end position="35"/>
    </location>
</feature>
<sequence length="583" mass="65123">MKRTFAARDSFLHFDPEPPSPPPIPSSVRPPPSPPSSASKSELAVQSSTSKASNSSSSSCTRSEMTGGSLFRRAKKAICRGGSSRGGSSRGESSREIESITPSTPVHPDSQEEIECSGSQQTSWHSFCGTAPSLEEGVWLIDEQGNPIRRRGRTTCFDIQNMSPGIRILIEVNENNIPCNIPESILLGSYLGVVARDPMLAPIAFPNWRNKGMEPFKKKMLAEVESKFEFPGHIHHWILQSLGVRWRNYKTTLKAEHWDSRPIEEILETVPAGVDQTQWCQLVNQWSKPEDQERASKNSANAKKQTCPHTMGRVSSVRRQKETSIKGRLQLWKINRMHKDGTWSSEDAMQRWACKLLAEEGLTPEDDNIEANERVFAIVMGPEQSGRVCTQGFGVTPTRFFPQSKTEEGGGIFSNFGQIASLREEFRSFCDNQMREFSSFRDEMRQFMQEFQMNHPPYGGSEMVSLLHVHVHEYRIANGPSPPSSLSFFASLYAQNPTGLLLPSSDSSSKLKLTQPHIASNCRADAVPDPISLRLCKSQAIGPPSCRRLHCNCRTDAELPSLLTKPNPDSNYHKPNRLNPISR</sequence>
<organism evidence="2 3">
    <name type="scientific">Dendrobium chrysotoxum</name>
    <name type="common">Orchid</name>
    <dbReference type="NCBI Taxonomy" id="161865"/>
    <lineage>
        <taxon>Eukaryota</taxon>
        <taxon>Viridiplantae</taxon>
        <taxon>Streptophyta</taxon>
        <taxon>Embryophyta</taxon>
        <taxon>Tracheophyta</taxon>
        <taxon>Spermatophyta</taxon>
        <taxon>Magnoliopsida</taxon>
        <taxon>Liliopsida</taxon>
        <taxon>Asparagales</taxon>
        <taxon>Orchidaceae</taxon>
        <taxon>Epidendroideae</taxon>
        <taxon>Malaxideae</taxon>
        <taxon>Dendrobiinae</taxon>
        <taxon>Dendrobium</taxon>
    </lineage>
</organism>
<reference evidence="2 3" key="1">
    <citation type="journal article" date="2021" name="Hortic Res">
        <title>Chromosome-scale assembly of the Dendrobium chrysotoxum genome enhances the understanding of orchid evolution.</title>
        <authorList>
            <person name="Zhang Y."/>
            <person name="Zhang G.Q."/>
            <person name="Zhang D."/>
            <person name="Liu X.D."/>
            <person name="Xu X.Y."/>
            <person name="Sun W.H."/>
            <person name="Yu X."/>
            <person name="Zhu X."/>
            <person name="Wang Z.W."/>
            <person name="Zhao X."/>
            <person name="Zhong W.Y."/>
            <person name="Chen H."/>
            <person name="Yin W.L."/>
            <person name="Huang T."/>
            <person name="Niu S.C."/>
            <person name="Liu Z.J."/>
        </authorList>
    </citation>
    <scope>NUCLEOTIDE SEQUENCE [LARGE SCALE GENOMIC DNA]</scope>
    <source>
        <strain evidence="2">Lindl</strain>
    </source>
</reference>
<dbReference type="InterPro" id="IPR004252">
    <property type="entry name" value="Probable_transposase_24"/>
</dbReference>
<dbReference type="AlphaFoldDB" id="A0AAV7G586"/>
<name>A0AAV7G586_DENCH</name>
<feature type="region of interest" description="Disordered" evidence="1">
    <location>
        <begin position="289"/>
        <end position="319"/>
    </location>
</feature>
<dbReference type="Pfam" id="PF03004">
    <property type="entry name" value="Transposase_24"/>
    <property type="match status" value="1"/>
</dbReference>
<dbReference type="EMBL" id="JAGFBR010000018">
    <property type="protein sequence ID" value="KAH0450922.1"/>
    <property type="molecule type" value="Genomic_DNA"/>
</dbReference>
<dbReference type="Proteomes" id="UP000775213">
    <property type="component" value="Unassembled WGS sequence"/>
</dbReference>
<feature type="region of interest" description="Disordered" evidence="1">
    <location>
        <begin position="560"/>
        <end position="583"/>
    </location>
</feature>
<comment type="caution">
    <text evidence="2">The sequence shown here is derived from an EMBL/GenBank/DDBJ whole genome shotgun (WGS) entry which is preliminary data.</text>
</comment>
<dbReference type="PANTHER" id="PTHR33144:SF25">
    <property type="entry name" value="DUF4216 DOMAIN-CONTAINING PROTEIN"/>
    <property type="match status" value="1"/>
</dbReference>
<keyword evidence="3" id="KW-1185">Reference proteome</keyword>
<gene>
    <name evidence="2" type="ORF">IEQ34_021614</name>
</gene>
<accession>A0AAV7G586</accession>
<dbReference type="PANTHER" id="PTHR33144">
    <property type="entry name" value="OS10G0409366 PROTEIN-RELATED"/>
    <property type="match status" value="1"/>
</dbReference>
<feature type="compositionally biased region" description="Polar residues" evidence="1">
    <location>
        <begin position="297"/>
        <end position="308"/>
    </location>
</feature>
<feature type="region of interest" description="Disordered" evidence="1">
    <location>
        <begin position="1"/>
        <end position="122"/>
    </location>
</feature>